<comment type="subunit">
    <text evidence="3">Part of the 50S ribosomal subunit.</text>
</comment>
<dbReference type="InterPro" id="IPR042105">
    <property type="entry name" value="Ribosomal_bL31_sf"/>
</dbReference>
<dbReference type="NCBIfam" id="TIGR00105">
    <property type="entry name" value="L31"/>
    <property type="match status" value="1"/>
</dbReference>
<evidence type="ECO:0000256" key="2">
    <source>
        <dbReference type="ARBA" id="ARBA00023274"/>
    </source>
</evidence>
<gene>
    <name evidence="3" type="primary">rpmE2</name>
    <name evidence="4" type="ORF">BJY18_000840</name>
</gene>
<dbReference type="RefSeq" id="WP_184777791.1">
    <property type="nucleotide sequence ID" value="NZ_JACHMG010000001.1"/>
</dbReference>
<keyword evidence="1 3" id="KW-0689">Ribosomal protein</keyword>
<dbReference type="InterPro" id="IPR027493">
    <property type="entry name" value="Ribosomal_bL31_B"/>
</dbReference>
<dbReference type="Gene3D" id="4.10.830.30">
    <property type="entry name" value="Ribosomal protein L31"/>
    <property type="match status" value="1"/>
</dbReference>
<name>A0A840IPH8_9PSEU</name>
<dbReference type="GO" id="GO:1990904">
    <property type="term" value="C:ribonucleoprotein complex"/>
    <property type="evidence" value="ECO:0007669"/>
    <property type="project" value="UniProtKB-KW"/>
</dbReference>
<dbReference type="HAMAP" id="MF_00502">
    <property type="entry name" value="Ribosomal_bL31_2"/>
    <property type="match status" value="1"/>
</dbReference>
<dbReference type="InterPro" id="IPR034704">
    <property type="entry name" value="Ribosomal_bL28/bL31-like_sf"/>
</dbReference>
<organism evidence="4 5">
    <name type="scientific">Amycolatopsis jiangsuensis</name>
    <dbReference type="NCBI Taxonomy" id="1181879"/>
    <lineage>
        <taxon>Bacteria</taxon>
        <taxon>Bacillati</taxon>
        <taxon>Actinomycetota</taxon>
        <taxon>Actinomycetes</taxon>
        <taxon>Pseudonocardiales</taxon>
        <taxon>Pseudonocardiaceae</taxon>
        <taxon>Amycolatopsis</taxon>
    </lineage>
</organism>
<keyword evidence="2 3" id="KW-0687">Ribonucleoprotein</keyword>
<dbReference type="GO" id="GO:0005840">
    <property type="term" value="C:ribosome"/>
    <property type="evidence" value="ECO:0007669"/>
    <property type="project" value="UniProtKB-KW"/>
</dbReference>
<dbReference type="AlphaFoldDB" id="A0A840IPH8"/>
<dbReference type="Pfam" id="PF01197">
    <property type="entry name" value="Ribosomal_L31"/>
    <property type="match status" value="1"/>
</dbReference>
<keyword evidence="5" id="KW-1185">Reference proteome</keyword>
<evidence type="ECO:0000256" key="1">
    <source>
        <dbReference type="ARBA" id="ARBA00022980"/>
    </source>
</evidence>
<dbReference type="PRINTS" id="PR01249">
    <property type="entry name" value="RIBOSOMALL31"/>
</dbReference>
<dbReference type="PANTHER" id="PTHR33280">
    <property type="entry name" value="50S RIBOSOMAL PROTEIN L31, CHLOROPLASTIC"/>
    <property type="match status" value="1"/>
</dbReference>
<protein>
    <recommendedName>
        <fullName evidence="3">Large ribosomal subunit protein bL31B</fullName>
    </recommendedName>
</protein>
<evidence type="ECO:0000313" key="4">
    <source>
        <dbReference type="EMBL" id="MBB4683355.1"/>
    </source>
</evidence>
<evidence type="ECO:0000313" key="5">
    <source>
        <dbReference type="Proteomes" id="UP000581769"/>
    </source>
</evidence>
<dbReference type="PROSITE" id="PS01143">
    <property type="entry name" value="RIBOSOMAL_L31"/>
    <property type="match status" value="1"/>
</dbReference>
<comment type="similarity">
    <text evidence="3">Belongs to the bacterial ribosomal protein bL31 family. Type B subfamily.</text>
</comment>
<dbReference type="GO" id="GO:0003735">
    <property type="term" value="F:structural constituent of ribosome"/>
    <property type="evidence" value="ECO:0007669"/>
    <property type="project" value="InterPro"/>
</dbReference>
<comment type="caution">
    <text evidence="4">The sequence shown here is derived from an EMBL/GenBank/DDBJ whole genome shotgun (WGS) entry which is preliminary data.</text>
</comment>
<proteinExistence type="inferred from homology"/>
<sequence>MKPGIHPDYHPVVFKDSSTGDAFLTRSTLTSERTVEWSDGNTYPLVLVDISAWSHPFWTGNQRIVDSAGQVEKFHRRYGRRQAGGAR</sequence>
<reference evidence="4 5" key="1">
    <citation type="submission" date="2020-08" db="EMBL/GenBank/DDBJ databases">
        <title>Sequencing the genomes of 1000 actinobacteria strains.</title>
        <authorList>
            <person name="Klenk H.-P."/>
        </authorList>
    </citation>
    <scope>NUCLEOTIDE SEQUENCE [LARGE SCALE GENOMIC DNA]</scope>
    <source>
        <strain evidence="4 5">DSM 45859</strain>
    </source>
</reference>
<accession>A0A840IPH8</accession>
<dbReference type="GO" id="GO:0006412">
    <property type="term" value="P:translation"/>
    <property type="evidence" value="ECO:0007669"/>
    <property type="project" value="UniProtKB-UniRule"/>
</dbReference>
<dbReference type="SUPFAM" id="SSF143800">
    <property type="entry name" value="L28p-like"/>
    <property type="match status" value="1"/>
</dbReference>
<dbReference type="PANTHER" id="PTHR33280:SF1">
    <property type="entry name" value="LARGE RIBOSOMAL SUBUNIT PROTEIN BL31C"/>
    <property type="match status" value="1"/>
</dbReference>
<dbReference type="EMBL" id="JACHMG010000001">
    <property type="protein sequence ID" value="MBB4683355.1"/>
    <property type="molecule type" value="Genomic_DNA"/>
</dbReference>
<dbReference type="InterPro" id="IPR002150">
    <property type="entry name" value="Ribosomal_bL31"/>
</dbReference>
<evidence type="ECO:0000256" key="3">
    <source>
        <dbReference type="HAMAP-Rule" id="MF_00502"/>
    </source>
</evidence>
<dbReference type="NCBIfam" id="NF002462">
    <property type="entry name" value="PRK01678.1"/>
    <property type="match status" value="1"/>
</dbReference>
<dbReference type="Proteomes" id="UP000581769">
    <property type="component" value="Unassembled WGS sequence"/>
</dbReference>